<gene>
    <name evidence="1" type="ORF">Air01nite_05600</name>
</gene>
<organism evidence="1 2">
    <name type="scientific">Asanoa iriomotensis</name>
    <dbReference type="NCBI Taxonomy" id="234613"/>
    <lineage>
        <taxon>Bacteria</taxon>
        <taxon>Bacillati</taxon>
        <taxon>Actinomycetota</taxon>
        <taxon>Actinomycetes</taxon>
        <taxon>Micromonosporales</taxon>
        <taxon>Micromonosporaceae</taxon>
        <taxon>Asanoa</taxon>
    </lineage>
</organism>
<evidence type="ECO:0000313" key="1">
    <source>
        <dbReference type="EMBL" id="GIF54465.1"/>
    </source>
</evidence>
<dbReference type="RefSeq" id="WP_239090440.1">
    <property type="nucleotide sequence ID" value="NZ_BAAALU010000011.1"/>
</dbReference>
<protein>
    <submittedName>
        <fullName evidence="1">Uncharacterized protein</fullName>
    </submittedName>
</protein>
<name>A0ABQ4BVB6_9ACTN</name>
<keyword evidence="2" id="KW-1185">Reference proteome</keyword>
<proteinExistence type="predicted"/>
<accession>A0ABQ4BVB6</accession>
<reference evidence="1 2" key="1">
    <citation type="submission" date="2021-01" db="EMBL/GenBank/DDBJ databases">
        <title>Whole genome shotgun sequence of Asanoa iriomotensis NBRC 100142.</title>
        <authorList>
            <person name="Komaki H."/>
            <person name="Tamura T."/>
        </authorList>
    </citation>
    <scope>NUCLEOTIDE SEQUENCE [LARGE SCALE GENOMIC DNA]</scope>
    <source>
        <strain evidence="1 2">NBRC 100142</strain>
    </source>
</reference>
<dbReference type="Proteomes" id="UP000624325">
    <property type="component" value="Unassembled WGS sequence"/>
</dbReference>
<evidence type="ECO:0000313" key="2">
    <source>
        <dbReference type="Proteomes" id="UP000624325"/>
    </source>
</evidence>
<dbReference type="EMBL" id="BONC01000002">
    <property type="protein sequence ID" value="GIF54465.1"/>
    <property type="molecule type" value="Genomic_DNA"/>
</dbReference>
<sequence>MGVTDMVAGESMKIVRRHGSAPAERCGTNVTCPDVFELADGRFAVMGLDATAHLDHELRALRAARAAEERIVVLPREVMLAALRDIDRQELGIGK</sequence>
<comment type="caution">
    <text evidence="1">The sequence shown here is derived from an EMBL/GenBank/DDBJ whole genome shotgun (WGS) entry which is preliminary data.</text>
</comment>